<feature type="region of interest" description="Disordered" evidence="1">
    <location>
        <begin position="1"/>
        <end position="101"/>
    </location>
</feature>
<name>A0A165B8E4_EXIGL</name>
<gene>
    <name evidence="2" type="ORF">EXIGLDRAFT_781481</name>
</gene>
<reference evidence="2 3" key="1">
    <citation type="journal article" date="2016" name="Mol. Biol. Evol.">
        <title>Comparative Genomics of Early-Diverging Mushroom-Forming Fungi Provides Insights into the Origins of Lignocellulose Decay Capabilities.</title>
        <authorList>
            <person name="Nagy L.G."/>
            <person name="Riley R."/>
            <person name="Tritt A."/>
            <person name="Adam C."/>
            <person name="Daum C."/>
            <person name="Floudas D."/>
            <person name="Sun H."/>
            <person name="Yadav J.S."/>
            <person name="Pangilinan J."/>
            <person name="Larsson K.H."/>
            <person name="Matsuura K."/>
            <person name="Barry K."/>
            <person name="Labutti K."/>
            <person name="Kuo R."/>
            <person name="Ohm R.A."/>
            <person name="Bhattacharya S.S."/>
            <person name="Shirouzu T."/>
            <person name="Yoshinaga Y."/>
            <person name="Martin F.M."/>
            <person name="Grigoriev I.V."/>
            <person name="Hibbett D.S."/>
        </authorList>
    </citation>
    <scope>NUCLEOTIDE SEQUENCE [LARGE SCALE GENOMIC DNA]</scope>
    <source>
        <strain evidence="2 3">HHB12029</strain>
    </source>
</reference>
<evidence type="ECO:0000256" key="1">
    <source>
        <dbReference type="SAM" id="MobiDB-lite"/>
    </source>
</evidence>
<dbReference type="EMBL" id="KV426527">
    <property type="protein sequence ID" value="KZV80056.1"/>
    <property type="molecule type" value="Genomic_DNA"/>
</dbReference>
<protein>
    <submittedName>
        <fullName evidence="2">Uncharacterized protein</fullName>
    </submittedName>
</protein>
<keyword evidence="3" id="KW-1185">Reference proteome</keyword>
<proteinExistence type="predicted"/>
<feature type="compositionally biased region" description="Basic residues" evidence="1">
    <location>
        <begin position="21"/>
        <end position="35"/>
    </location>
</feature>
<organism evidence="2 3">
    <name type="scientific">Exidia glandulosa HHB12029</name>
    <dbReference type="NCBI Taxonomy" id="1314781"/>
    <lineage>
        <taxon>Eukaryota</taxon>
        <taxon>Fungi</taxon>
        <taxon>Dikarya</taxon>
        <taxon>Basidiomycota</taxon>
        <taxon>Agaricomycotina</taxon>
        <taxon>Agaricomycetes</taxon>
        <taxon>Auriculariales</taxon>
        <taxon>Exidiaceae</taxon>
        <taxon>Exidia</taxon>
    </lineage>
</organism>
<dbReference type="InParanoid" id="A0A165B8E4"/>
<dbReference type="Proteomes" id="UP000077266">
    <property type="component" value="Unassembled WGS sequence"/>
</dbReference>
<feature type="region of interest" description="Disordered" evidence="1">
    <location>
        <begin position="113"/>
        <end position="139"/>
    </location>
</feature>
<dbReference type="AlphaFoldDB" id="A0A165B8E4"/>
<feature type="region of interest" description="Disordered" evidence="1">
    <location>
        <begin position="227"/>
        <end position="256"/>
    </location>
</feature>
<feature type="region of interest" description="Disordered" evidence="1">
    <location>
        <begin position="152"/>
        <end position="177"/>
    </location>
</feature>
<accession>A0A165B8E4</accession>
<evidence type="ECO:0000313" key="3">
    <source>
        <dbReference type="Proteomes" id="UP000077266"/>
    </source>
</evidence>
<sequence length="256" mass="27948">MSRTKRARSPAAEYEVDLHSPTRRRIKHNKPRVHARPLACAYDSSDDDDSHPSSDDDSSLIDGQGLVIVFEETPSATSPGSPQGAHERESSLLPPHDSSHTTSLAIETVAPHEPSAALPWTPALTPSTPAPQPDPRPEPIADRLRRMAKALRAENEAARHSASHPPANHDLADAPPGSMSVIKDDDYIRNNVYLRGLVEEGKLGVYLDSSNHTIVRIVDCAPDPVAARANDRASPPQTFTRRVRVQPPPELRHPHV</sequence>
<evidence type="ECO:0000313" key="2">
    <source>
        <dbReference type="EMBL" id="KZV80056.1"/>
    </source>
</evidence>
<feature type="compositionally biased region" description="Acidic residues" evidence="1">
    <location>
        <begin position="44"/>
        <end position="59"/>
    </location>
</feature>